<dbReference type="InterPro" id="IPR046778">
    <property type="entry name" value="UPF0758_N"/>
</dbReference>
<dbReference type="EMBL" id="JACHVC010000013">
    <property type="protein sequence ID" value="MBC2607575.1"/>
    <property type="molecule type" value="Genomic_DNA"/>
</dbReference>
<keyword evidence="5" id="KW-0482">Metalloprotease</keyword>
<evidence type="ECO:0000256" key="1">
    <source>
        <dbReference type="ARBA" id="ARBA00022670"/>
    </source>
</evidence>
<evidence type="ECO:0000256" key="6">
    <source>
        <dbReference type="RuleBase" id="RU003797"/>
    </source>
</evidence>
<name>A0A7X1BAV1_9BACT</name>
<dbReference type="RefSeq" id="WP_185661451.1">
    <property type="nucleotide sequence ID" value="NZ_CAWPOO010000013.1"/>
</dbReference>
<dbReference type="Pfam" id="PF04002">
    <property type="entry name" value="RadC"/>
    <property type="match status" value="1"/>
</dbReference>
<keyword evidence="1" id="KW-0645">Protease</keyword>
<dbReference type="SUPFAM" id="SSF47781">
    <property type="entry name" value="RuvA domain 2-like"/>
    <property type="match status" value="1"/>
</dbReference>
<organism evidence="8 9">
    <name type="scientific">Pelagicoccus albus</name>
    <dbReference type="NCBI Taxonomy" id="415222"/>
    <lineage>
        <taxon>Bacteria</taxon>
        <taxon>Pseudomonadati</taxon>
        <taxon>Verrucomicrobiota</taxon>
        <taxon>Opitutia</taxon>
        <taxon>Puniceicoccales</taxon>
        <taxon>Pelagicoccaceae</taxon>
        <taxon>Pelagicoccus</taxon>
    </lineage>
</organism>
<evidence type="ECO:0000256" key="5">
    <source>
        <dbReference type="ARBA" id="ARBA00023049"/>
    </source>
</evidence>
<evidence type="ECO:0000256" key="3">
    <source>
        <dbReference type="ARBA" id="ARBA00022801"/>
    </source>
</evidence>
<dbReference type="Proteomes" id="UP000526501">
    <property type="component" value="Unassembled WGS sequence"/>
</dbReference>
<dbReference type="Gene3D" id="3.40.140.10">
    <property type="entry name" value="Cytidine Deaminase, domain 2"/>
    <property type="match status" value="1"/>
</dbReference>
<evidence type="ECO:0000256" key="4">
    <source>
        <dbReference type="ARBA" id="ARBA00022833"/>
    </source>
</evidence>
<evidence type="ECO:0000313" key="9">
    <source>
        <dbReference type="Proteomes" id="UP000526501"/>
    </source>
</evidence>
<keyword evidence="3" id="KW-0378">Hydrolase</keyword>
<dbReference type="InterPro" id="IPR020891">
    <property type="entry name" value="UPF0758_CS"/>
</dbReference>
<dbReference type="InterPro" id="IPR037518">
    <property type="entry name" value="MPN"/>
</dbReference>
<keyword evidence="9" id="KW-1185">Reference proteome</keyword>
<evidence type="ECO:0000259" key="7">
    <source>
        <dbReference type="PROSITE" id="PS50249"/>
    </source>
</evidence>
<dbReference type="GO" id="GO:0046872">
    <property type="term" value="F:metal ion binding"/>
    <property type="evidence" value="ECO:0007669"/>
    <property type="project" value="UniProtKB-KW"/>
</dbReference>
<protein>
    <submittedName>
        <fullName evidence="8">DNA repair protein RadC</fullName>
    </submittedName>
</protein>
<dbReference type="PANTHER" id="PTHR30471:SF3">
    <property type="entry name" value="UPF0758 PROTEIN YEES-RELATED"/>
    <property type="match status" value="1"/>
</dbReference>
<reference evidence="8 9" key="1">
    <citation type="submission" date="2020-07" db="EMBL/GenBank/DDBJ databases">
        <authorList>
            <person name="Feng X."/>
        </authorList>
    </citation>
    <scope>NUCLEOTIDE SEQUENCE [LARGE SCALE GENOMIC DNA]</scope>
    <source>
        <strain evidence="8 9">JCM23202</strain>
    </source>
</reference>
<accession>A0A7X1BAV1</accession>
<dbReference type="AlphaFoldDB" id="A0A7X1BAV1"/>
<dbReference type="GO" id="GO:0006508">
    <property type="term" value="P:proteolysis"/>
    <property type="evidence" value="ECO:0007669"/>
    <property type="project" value="UniProtKB-KW"/>
</dbReference>
<dbReference type="PROSITE" id="PS50249">
    <property type="entry name" value="MPN"/>
    <property type="match status" value="1"/>
</dbReference>
<comment type="caution">
    <text evidence="8">The sequence shown here is derived from an EMBL/GenBank/DDBJ whole genome shotgun (WGS) entry which is preliminary data.</text>
</comment>
<dbReference type="PANTHER" id="PTHR30471">
    <property type="entry name" value="DNA REPAIR PROTEIN RADC"/>
    <property type="match status" value="1"/>
</dbReference>
<keyword evidence="2" id="KW-0479">Metal-binding</keyword>
<dbReference type="SUPFAM" id="SSF102712">
    <property type="entry name" value="JAB1/MPN domain"/>
    <property type="match status" value="1"/>
</dbReference>
<evidence type="ECO:0000256" key="2">
    <source>
        <dbReference type="ARBA" id="ARBA00022723"/>
    </source>
</evidence>
<comment type="similarity">
    <text evidence="6">Belongs to the UPF0758 family.</text>
</comment>
<dbReference type="InterPro" id="IPR025657">
    <property type="entry name" value="RadC_JAB"/>
</dbReference>
<dbReference type="InterPro" id="IPR001405">
    <property type="entry name" value="UPF0758"/>
</dbReference>
<gene>
    <name evidence="8" type="primary">radC</name>
    <name evidence="8" type="ORF">H5P27_16095</name>
</gene>
<dbReference type="Pfam" id="PF20582">
    <property type="entry name" value="UPF0758_N"/>
    <property type="match status" value="1"/>
</dbReference>
<dbReference type="GO" id="GO:0008237">
    <property type="term" value="F:metallopeptidase activity"/>
    <property type="evidence" value="ECO:0007669"/>
    <property type="project" value="UniProtKB-KW"/>
</dbReference>
<dbReference type="CDD" id="cd08071">
    <property type="entry name" value="MPN_DUF2466"/>
    <property type="match status" value="1"/>
</dbReference>
<evidence type="ECO:0000313" key="8">
    <source>
        <dbReference type="EMBL" id="MBC2607575.1"/>
    </source>
</evidence>
<dbReference type="NCBIfam" id="NF000642">
    <property type="entry name" value="PRK00024.1"/>
    <property type="match status" value="1"/>
</dbReference>
<sequence length="239" mass="26604">MPQETYRTPKLRDISVNERPQERLEAHGPQSLSDTELMAMILRSGSKGRNVLSVASEILQQASSLNGLLKWSDAEFKKIKGVGKVKALQLVTIIEICRRIRDRSPVSEPVLDSPDLVADYLKREAEELEVEKFWTLCLNRKNRIIKKVEITSGTASNSLVHPREVFREAIRHGASAVICAHNHPSGDPAPSAADIKVTRQLREAAKVIGIDLLDHVVVGNNRHDPKGLGYYSFQESGLL</sequence>
<dbReference type="PROSITE" id="PS01302">
    <property type="entry name" value="UPF0758"/>
    <property type="match status" value="1"/>
</dbReference>
<dbReference type="InterPro" id="IPR010994">
    <property type="entry name" value="RuvA_2-like"/>
</dbReference>
<keyword evidence="4" id="KW-0862">Zinc</keyword>
<dbReference type="NCBIfam" id="TIGR00608">
    <property type="entry name" value="radc"/>
    <property type="match status" value="1"/>
</dbReference>
<feature type="domain" description="MPN" evidence="7">
    <location>
        <begin position="110"/>
        <end position="239"/>
    </location>
</feature>
<proteinExistence type="inferred from homology"/>